<dbReference type="Pfam" id="PF26045">
    <property type="entry name" value="OB_2TM_halo"/>
    <property type="match status" value="1"/>
</dbReference>
<dbReference type="AlphaFoldDB" id="A0A9R1CST9"/>
<keyword evidence="1" id="KW-1133">Transmembrane helix</keyword>
<evidence type="ECO:0000313" key="3">
    <source>
        <dbReference type="Proteomes" id="UP001139494"/>
    </source>
</evidence>
<evidence type="ECO:0000313" key="2">
    <source>
        <dbReference type="EMBL" id="MCQ4333147.1"/>
    </source>
</evidence>
<keyword evidence="1" id="KW-0472">Membrane</keyword>
<keyword evidence="1" id="KW-0812">Transmembrane</keyword>
<feature type="transmembrane region" description="Helical" evidence="1">
    <location>
        <begin position="128"/>
        <end position="151"/>
    </location>
</feature>
<dbReference type="Gene3D" id="2.40.50.140">
    <property type="entry name" value="Nucleic acid-binding proteins"/>
    <property type="match status" value="1"/>
</dbReference>
<comment type="caution">
    <text evidence="2">The sequence shown here is derived from an EMBL/GenBank/DDBJ whole genome shotgun (WGS) entry which is preliminary data.</text>
</comment>
<dbReference type="Proteomes" id="UP001139494">
    <property type="component" value="Unassembled WGS sequence"/>
</dbReference>
<dbReference type="RefSeq" id="WP_256029167.1">
    <property type="nucleotide sequence ID" value="NZ_JAHLKM010000005.1"/>
</dbReference>
<evidence type="ECO:0000256" key="1">
    <source>
        <dbReference type="SAM" id="Phobius"/>
    </source>
</evidence>
<name>A0A9R1CST9_9EURY</name>
<dbReference type="InterPro" id="IPR058927">
    <property type="entry name" value="OB_2TM"/>
</dbReference>
<gene>
    <name evidence="2" type="ORF">KM295_06570</name>
</gene>
<dbReference type="EMBL" id="JAHLKM010000005">
    <property type="protein sequence ID" value="MCQ4333147.1"/>
    <property type="molecule type" value="Genomic_DNA"/>
</dbReference>
<proteinExistence type="predicted"/>
<organism evidence="2 3">
    <name type="scientific">Natronomonas aquatica</name>
    <dbReference type="NCBI Taxonomy" id="2841590"/>
    <lineage>
        <taxon>Archaea</taxon>
        <taxon>Methanobacteriati</taxon>
        <taxon>Methanobacteriota</taxon>
        <taxon>Stenosarchaea group</taxon>
        <taxon>Halobacteria</taxon>
        <taxon>Halobacteriales</taxon>
        <taxon>Natronomonadaceae</taxon>
        <taxon>Natronomonas</taxon>
    </lineage>
</organism>
<sequence length="161" mass="17587">MDWGAVGRLSIAVLLLGGVFGMGVHYDSNAGTHYPYPDTTEVKVSPETQTGTEVFVFGTIEEINEAQNTARIRIETDEGPFTVEVTKFSTQRNVQPGGVVQVVGTFQSESVIEADTVRVVNAAESSNIYKYAVSLVAAVLIVVVFVQYWRVNVRTLSIGRR</sequence>
<keyword evidence="3" id="KW-1185">Reference proteome</keyword>
<accession>A0A9R1CST9</accession>
<reference evidence="2" key="1">
    <citation type="journal article" date="2023" name="Front. Microbiol.">
        <title>Genomic-based phylogenetic and metabolic analyses of the genus Natronomonas, and description of Natronomonas aquatica sp. nov.</title>
        <authorList>
            <person name="Garcia-Roldan A."/>
            <person name="Duran-Viseras A."/>
            <person name="de la Haba R.R."/>
            <person name="Corral P."/>
            <person name="Sanchez-Porro C."/>
            <person name="Ventosa A."/>
        </authorList>
    </citation>
    <scope>NUCLEOTIDE SEQUENCE</scope>
    <source>
        <strain evidence="2">F2-12</strain>
    </source>
</reference>
<dbReference type="InterPro" id="IPR012340">
    <property type="entry name" value="NA-bd_OB-fold"/>
</dbReference>
<protein>
    <submittedName>
        <fullName evidence="2">Uncharacterized protein</fullName>
    </submittedName>
</protein>